<protein>
    <submittedName>
        <fullName evidence="1">Uncharacterized protein</fullName>
    </submittedName>
</protein>
<dbReference type="EMBL" id="MPVP01000050">
    <property type="protein sequence ID" value="OMD34653.1"/>
    <property type="molecule type" value="Genomic_DNA"/>
</dbReference>
<sequence>MSPSYKVLESDAEFLTIALKQSQVDIIERRGKLVGCIIDCEGPIQKWSPVSVKVADAYYMRYEFEFRMVMA</sequence>
<evidence type="ECO:0000313" key="1">
    <source>
        <dbReference type="EMBL" id="OMD34653.1"/>
    </source>
</evidence>
<dbReference type="Proteomes" id="UP000187158">
    <property type="component" value="Unassembled WGS sequence"/>
</dbReference>
<organism evidence="1 2">
    <name type="scientific">Paenibacillus odorifer</name>
    <dbReference type="NCBI Taxonomy" id="189426"/>
    <lineage>
        <taxon>Bacteria</taxon>
        <taxon>Bacillati</taxon>
        <taxon>Bacillota</taxon>
        <taxon>Bacilli</taxon>
        <taxon>Bacillales</taxon>
        <taxon>Paenibacillaceae</taxon>
        <taxon>Paenibacillus</taxon>
    </lineage>
</organism>
<name>A0ABX3GQ79_9BACL</name>
<evidence type="ECO:0000313" key="2">
    <source>
        <dbReference type="Proteomes" id="UP000187158"/>
    </source>
</evidence>
<comment type="caution">
    <text evidence="1">The sequence shown here is derived from an EMBL/GenBank/DDBJ whole genome shotgun (WGS) entry which is preliminary data.</text>
</comment>
<keyword evidence="2" id="KW-1185">Reference proteome</keyword>
<accession>A0ABX3GQ79</accession>
<gene>
    <name evidence="1" type="ORF">BSO21_10840</name>
</gene>
<proteinExistence type="predicted"/>
<reference evidence="1 2" key="1">
    <citation type="submission" date="2016-11" db="EMBL/GenBank/DDBJ databases">
        <title>Paenibacillus species isolates.</title>
        <authorList>
            <person name="Beno S.M."/>
        </authorList>
    </citation>
    <scope>NUCLEOTIDE SEQUENCE [LARGE SCALE GENOMIC DNA]</scope>
    <source>
        <strain evidence="1 2">FSL H7-0433</strain>
    </source>
</reference>